<evidence type="ECO:0000313" key="5">
    <source>
        <dbReference type="Proteomes" id="UP000653454"/>
    </source>
</evidence>
<dbReference type="InterPro" id="IPR031311">
    <property type="entry name" value="CHIT_BIND_RR_consensus"/>
</dbReference>
<accession>A0A8S4EAQ1</accession>
<keyword evidence="1 3" id="KW-0193">Cuticle</keyword>
<dbReference type="PROSITE" id="PS00233">
    <property type="entry name" value="CHIT_BIND_RR_1"/>
    <property type="match status" value="1"/>
</dbReference>
<dbReference type="InterPro" id="IPR000618">
    <property type="entry name" value="Insect_cuticle"/>
</dbReference>
<dbReference type="InterPro" id="IPR051217">
    <property type="entry name" value="Insect_Cuticle_Struc_Prot"/>
</dbReference>
<dbReference type="GO" id="GO:0005615">
    <property type="term" value="C:extracellular space"/>
    <property type="evidence" value="ECO:0007669"/>
    <property type="project" value="TreeGrafter"/>
</dbReference>
<dbReference type="PROSITE" id="PS51155">
    <property type="entry name" value="CHIT_BIND_RR_2"/>
    <property type="match status" value="1"/>
</dbReference>
<keyword evidence="2" id="KW-0732">Signal</keyword>
<dbReference type="Pfam" id="PF00379">
    <property type="entry name" value="Chitin_bind_4"/>
    <property type="match status" value="1"/>
</dbReference>
<dbReference type="GO" id="GO:0042302">
    <property type="term" value="F:structural constituent of cuticle"/>
    <property type="evidence" value="ECO:0007669"/>
    <property type="project" value="UniProtKB-UniRule"/>
</dbReference>
<reference evidence="4" key="1">
    <citation type="submission" date="2020-11" db="EMBL/GenBank/DDBJ databases">
        <authorList>
            <person name="Whiteford S."/>
        </authorList>
    </citation>
    <scope>NUCLEOTIDE SEQUENCE</scope>
</reference>
<gene>
    <name evidence="4" type="ORF">PLXY2_LOCUS5036</name>
</gene>
<evidence type="ECO:0000256" key="3">
    <source>
        <dbReference type="PROSITE-ProRule" id="PRU00497"/>
    </source>
</evidence>
<proteinExistence type="predicted"/>
<organism evidence="4 5">
    <name type="scientific">Plutella xylostella</name>
    <name type="common">Diamondback moth</name>
    <name type="synonym">Plutella maculipennis</name>
    <dbReference type="NCBI Taxonomy" id="51655"/>
    <lineage>
        <taxon>Eukaryota</taxon>
        <taxon>Metazoa</taxon>
        <taxon>Ecdysozoa</taxon>
        <taxon>Arthropoda</taxon>
        <taxon>Hexapoda</taxon>
        <taxon>Insecta</taxon>
        <taxon>Pterygota</taxon>
        <taxon>Neoptera</taxon>
        <taxon>Endopterygota</taxon>
        <taxon>Lepidoptera</taxon>
        <taxon>Glossata</taxon>
        <taxon>Ditrysia</taxon>
        <taxon>Yponomeutoidea</taxon>
        <taxon>Plutellidae</taxon>
        <taxon>Plutella</taxon>
    </lineage>
</organism>
<comment type="caution">
    <text evidence="4">The sequence shown here is derived from an EMBL/GenBank/DDBJ whole genome shotgun (WGS) entry which is preliminary data.</text>
</comment>
<dbReference type="GO" id="GO:0031012">
    <property type="term" value="C:extracellular matrix"/>
    <property type="evidence" value="ECO:0007669"/>
    <property type="project" value="TreeGrafter"/>
</dbReference>
<dbReference type="PANTHER" id="PTHR12236:SF86">
    <property type="entry name" value="CCP84AC-RELATED"/>
    <property type="match status" value="1"/>
</dbReference>
<dbReference type="PANTHER" id="PTHR12236">
    <property type="entry name" value="STRUCTURAL CONTITUENT OF CUTICLE"/>
    <property type="match status" value="1"/>
</dbReference>
<evidence type="ECO:0000256" key="1">
    <source>
        <dbReference type="ARBA" id="ARBA00022460"/>
    </source>
</evidence>
<dbReference type="AlphaFoldDB" id="A0A8S4EAQ1"/>
<evidence type="ECO:0000256" key="2">
    <source>
        <dbReference type="ARBA" id="ARBA00022729"/>
    </source>
</evidence>
<name>A0A8S4EAQ1_PLUXY</name>
<sequence length="279" mass="29453">MRQDVASCCRVKYKTVLEVIGGTVLIPAHPATHLILSKMAFKLVVLACVAAVARAQVAVAPVGAPVAVVEEDYPSYKYGYDVRDGVTGDIKSQQERRDGKFVSGYYAFLDSDGTTRIVDYTAGPGGFNAVVRREPGLEPVAPVVEEVVPARPPPRAVLEPLPPPRFAAPVVAEPVIQRYAGPRFAEIAAPRFAEIAGPRFAEFAGPVFQRFGNAPVAYAGPAVASAYSYAPAYAPAVFPPPGARFAPAAPALALPQPEVVRAAPAKVIAAGNVEGYRYP</sequence>
<protein>
    <submittedName>
        <fullName evidence="4">(diamondback moth) hypothetical protein</fullName>
    </submittedName>
</protein>
<dbReference type="EMBL" id="CAJHNJ030000014">
    <property type="protein sequence ID" value="CAG9112741.1"/>
    <property type="molecule type" value="Genomic_DNA"/>
</dbReference>
<dbReference type="PRINTS" id="PR00947">
    <property type="entry name" value="CUTICLE"/>
</dbReference>
<keyword evidence="5" id="KW-1185">Reference proteome</keyword>
<dbReference type="Proteomes" id="UP000653454">
    <property type="component" value="Unassembled WGS sequence"/>
</dbReference>
<evidence type="ECO:0000313" key="4">
    <source>
        <dbReference type="EMBL" id="CAG9112741.1"/>
    </source>
</evidence>